<dbReference type="AlphaFoldDB" id="A0A252F3Q8"/>
<dbReference type="Gene3D" id="3.40.50.150">
    <property type="entry name" value="Vaccinia Virus protein VP39"/>
    <property type="match status" value="1"/>
</dbReference>
<gene>
    <name evidence="1" type="ORF">CBW42_06250</name>
</gene>
<dbReference type="SUPFAM" id="SSF53335">
    <property type="entry name" value="S-adenosyl-L-methionine-dependent methyltransferases"/>
    <property type="match status" value="1"/>
</dbReference>
<dbReference type="InterPro" id="IPR029063">
    <property type="entry name" value="SAM-dependent_MTases_sf"/>
</dbReference>
<evidence type="ECO:0000313" key="2">
    <source>
        <dbReference type="Proteomes" id="UP000194903"/>
    </source>
</evidence>
<keyword evidence="2" id="KW-1185">Reference proteome</keyword>
<dbReference type="GO" id="GO:0008168">
    <property type="term" value="F:methyltransferase activity"/>
    <property type="evidence" value="ECO:0007669"/>
    <property type="project" value="UniProtKB-KW"/>
</dbReference>
<dbReference type="CDD" id="cd02440">
    <property type="entry name" value="AdoMet_MTases"/>
    <property type="match status" value="1"/>
</dbReference>
<dbReference type="Pfam" id="PF06962">
    <property type="entry name" value="rRNA_methylase"/>
    <property type="match status" value="1"/>
</dbReference>
<keyword evidence="1" id="KW-0808">Transferase</keyword>
<reference evidence="1 2" key="1">
    <citation type="submission" date="2017-05" db="EMBL/GenBank/DDBJ databases">
        <title>Butyricicoccus porcorum sp. nov. a butyrate-producing bacterium from the swine intestinal tract.</title>
        <authorList>
            <person name="Trachsel J."/>
            <person name="Humphrey S."/>
            <person name="Allen H.K."/>
        </authorList>
    </citation>
    <scope>NUCLEOTIDE SEQUENCE [LARGE SCALE GENOMIC DNA]</scope>
    <source>
        <strain evidence="1">BB10</strain>
    </source>
</reference>
<dbReference type="InterPro" id="IPR010719">
    <property type="entry name" value="MnmM_MeTrfase"/>
</dbReference>
<sequence>MGVTFGRRIVNTLTLVHKYLEQFIRPGDFIIDATAGNGRDTAFLCGLTGKTGRVLAFDIQPQAVENTTKRLVESGWDEVGSAVLDSHANMAQYAEPGSVDCIVFNLGWLPGGDHSIFTHADSTIVAIEAGLELLRDGGLMCVSIYYGGASGYEERDALLEYVKTIDPERYTVLTVQFSNRAGDPPIPVFITKAT</sequence>
<dbReference type="GO" id="GO:0032259">
    <property type="term" value="P:methylation"/>
    <property type="evidence" value="ECO:0007669"/>
    <property type="project" value="UniProtKB-KW"/>
</dbReference>
<proteinExistence type="predicted"/>
<keyword evidence="1" id="KW-0489">Methyltransferase</keyword>
<dbReference type="PANTHER" id="PTHR35276:SF1">
    <property type="entry name" value="TRNA (MNM(5)S(2)U34)-METHYLTRANSFERASE, CHLOROPLASTIC"/>
    <property type="match status" value="1"/>
</dbReference>
<dbReference type="Proteomes" id="UP000194903">
    <property type="component" value="Unassembled WGS sequence"/>
</dbReference>
<accession>A0A252F3Q8</accession>
<name>A0A252F3Q8_9FIRM</name>
<protein>
    <submittedName>
        <fullName evidence="1">SAM-dependent methyltransferase</fullName>
    </submittedName>
</protein>
<evidence type="ECO:0000313" key="1">
    <source>
        <dbReference type="EMBL" id="OUM20434.1"/>
    </source>
</evidence>
<dbReference type="PANTHER" id="PTHR35276">
    <property type="entry name" value="S-ADENOSYL-L-METHIONINE-DEPENDENT METHYLTRANSFERASES SUPERFAMILY PROTEIN"/>
    <property type="match status" value="1"/>
</dbReference>
<organism evidence="1 2">
    <name type="scientific">Butyricicoccus porcorum</name>
    <dbReference type="NCBI Taxonomy" id="1945634"/>
    <lineage>
        <taxon>Bacteria</taxon>
        <taxon>Bacillati</taxon>
        <taxon>Bacillota</taxon>
        <taxon>Clostridia</taxon>
        <taxon>Eubacteriales</taxon>
        <taxon>Butyricicoccaceae</taxon>
        <taxon>Butyricicoccus</taxon>
    </lineage>
</organism>
<dbReference type="EMBL" id="NHOC01000005">
    <property type="protein sequence ID" value="OUM20434.1"/>
    <property type="molecule type" value="Genomic_DNA"/>
</dbReference>
<comment type="caution">
    <text evidence="1">The sequence shown here is derived from an EMBL/GenBank/DDBJ whole genome shotgun (WGS) entry which is preliminary data.</text>
</comment>